<accession>A0ABS3EAU4</accession>
<sequence length="366" mass="41166">MLSKGCFVLSAVPRVPDSPKVVHRLAMPRVLAGLVFAVLAMAASVAGAGVLSLTNGDRIHGELVVVERDNVVWKSETFGDITVAKEKILSLETDKDLKIAGRDEPCALAGHRRQQWELYCDEGDGWVMDFPAIDRAEPYINFVGNPIIFRGNVAASGVFEEGNREREDWDINVNFDIRNGDFHHLIGTQYQNQNSTEVSDLEKYRLSYDLRWIFAEKWFAAGNSSLLHEEARNLDLSSTVGLGLGYLFFDTDKSALSIQGGMNSLKEDYIDPSLNPDPSKRYGAGRAAWDFRYKFDLGPEVYYNQELLQSLDRSEDFQSNAEIGVRTPLVKGILMEVKYAWQYDNTPSLDREKEDTKLTIGVGYSW</sequence>
<keyword evidence="1" id="KW-1133">Transmembrane helix</keyword>
<dbReference type="InterPro" id="IPR007433">
    <property type="entry name" value="DUF481"/>
</dbReference>
<evidence type="ECO:0000256" key="1">
    <source>
        <dbReference type="SAM" id="Phobius"/>
    </source>
</evidence>
<keyword evidence="1" id="KW-0472">Membrane</keyword>
<evidence type="ECO:0000313" key="3">
    <source>
        <dbReference type="Proteomes" id="UP000664293"/>
    </source>
</evidence>
<dbReference type="EMBL" id="JAEKJR010000002">
    <property type="protein sequence ID" value="MBN8432179.1"/>
    <property type="molecule type" value="Genomic_DNA"/>
</dbReference>
<evidence type="ECO:0000313" key="2">
    <source>
        <dbReference type="EMBL" id="MBN8432179.1"/>
    </source>
</evidence>
<keyword evidence="1" id="KW-0812">Transmembrane</keyword>
<keyword evidence="3" id="KW-1185">Reference proteome</keyword>
<organism evidence="2 3">
    <name type="scientific">Microbulbifer salipaludis</name>
    <dbReference type="NCBI Taxonomy" id="187980"/>
    <lineage>
        <taxon>Bacteria</taxon>
        <taxon>Pseudomonadati</taxon>
        <taxon>Pseudomonadota</taxon>
        <taxon>Gammaproteobacteria</taxon>
        <taxon>Cellvibrionales</taxon>
        <taxon>Microbulbiferaceae</taxon>
        <taxon>Microbulbifer</taxon>
    </lineage>
</organism>
<name>A0ABS3EAU4_9GAMM</name>
<gene>
    <name evidence="2" type="ORF">JF535_15110</name>
</gene>
<comment type="caution">
    <text evidence="2">The sequence shown here is derived from an EMBL/GenBank/DDBJ whole genome shotgun (WGS) entry which is preliminary data.</text>
</comment>
<feature type="transmembrane region" description="Helical" evidence="1">
    <location>
        <begin position="30"/>
        <end position="53"/>
    </location>
</feature>
<protein>
    <submittedName>
        <fullName evidence="2">DUF481 domain-containing protein</fullName>
    </submittedName>
</protein>
<dbReference type="Proteomes" id="UP000664293">
    <property type="component" value="Unassembled WGS sequence"/>
</dbReference>
<dbReference type="Pfam" id="PF04338">
    <property type="entry name" value="DUF481"/>
    <property type="match status" value="1"/>
</dbReference>
<reference evidence="2 3" key="1">
    <citation type="submission" date="2020-12" db="EMBL/GenBank/DDBJ databases">
        <title>Oil enriched cultivation method for isolating marine PHA-producing bacteria.</title>
        <authorList>
            <person name="Zheng W."/>
            <person name="Yu S."/>
            <person name="Huang Y."/>
        </authorList>
    </citation>
    <scope>NUCLEOTIDE SEQUENCE [LARGE SCALE GENOMIC DNA]</scope>
    <source>
        <strain evidence="2 3">SN0-2</strain>
    </source>
</reference>
<proteinExistence type="predicted"/>